<evidence type="ECO:0000259" key="1">
    <source>
        <dbReference type="PROSITE" id="PS51750"/>
    </source>
</evidence>
<dbReference type="PANTHER" id="PTHR35810:SF1">
    <property type="entry name" value="CYTOPLASMIC PROTEIN"/>
    <property type="match status" value="1"/>
</dbReference>
<evidence type="ECO:0000313" key="3">
    <source>
        <dbReference type="Proteomes" id="UP000230833"/>
    </source>
</evidence>
<dbReference type="InterPro" id="IPR011204">
    <property type="entry name" value="Virulence_RhuM-like"/>
</dbReference>
<comment type="caution">
    <text evidence="2">The sequence shown here is derived from an EMBL/GenBank/DDBJ whole genome shotgun (WGS) entry which is preliminary data.</text>
</comment>
<dbReference type="AlphaFoldDB" id="A0A2H0RIW5"/>
<sequence length="358" mass="41612">MKEKSQVIPNNSFAEFLLYTTPNGKVMVEIFLRDENIWLTQDKIATLFGVQRPAITKHLKNIFESGELDEKVVSSILEHTTAHGALEGKTQTQSVKFYNLDAILSVGYRVNSSQATQFRIWATERLKEYIIKGYTMNDEKLKDPHNIFGKDYFEEQLARIRAIRASERRLYQKITDIYAQCSADYSPDEEITKQFFATVQNKLHFAITGKTAAEIISERVNSAKENMGLTVWKNSPKGAIREMDVVVAKNYLQEKELDQLSRIVTMYLDYAEMQASKGVAMYMKDWVEKLDAFLRFNEKEILEDKGKVSHEVAEALALKEYDKYRVTQDRNYISDFDRELIKHLKDKDSRKPKKPKKR</sequence>
<name>A0A2H0RIW5_9BACT</name>
<dbReference type="Pfam" id="PF13310">
    <property type="entry name" value="Virulence_RhuM"/>
    <property type="match status" value="1"/>
</dbReference>
<gene>
    <name evidence="2" type="ORF">COV07_03675</name>
</gene>
<dbReference type="Proteomes" id="UP000230833">
    <property type="component" value="Unassembled WGS sequence"/>
</dbReference>
<dbReference type="PIRSF" id="PIRSF015268">
    <property type="entry name" value="Virulence_RhuM"/>
    <property type="match status" value="1"/>
</dbReference>
<accession>A0A2H0RIW5</accession>
<reference evidence="2 3" key="1">
    <citation type="submission" date="2017-09" db="EMBL/GenBank/DDBJ databases">
        <title>Depth-based differentiation of microbial function through sediment-hosted aquifers and enrichment of novel symbionts in the deep terrestrial subsurface.</title>
        <authorList>
            <person name="Probst A.J."/>
            <person name="Ladd B."/>
            <person name="Jarett J.K."/>
            <person name="Geller-Mcgrath D.E."/>
            <person name="Sieber C.M."/>
            <person name="Emerson J.B."/>
            <person name="Anantharaman K."/>
            <person name="Thomas B.C."/>
            <person name="Malmstrom R."/>
            <person name="Stieglmeier M."/>
            <person name="Klingl A."/>
            <person name="Woyke T."/>
            <person name="Ryan C.M."/>
            <person name="Banfield J.F."/>
        </authorList>
    </citation>
    <scope>NUCLEOTIDE SEQUENCE [LARGE SCALE GENOMIC DNA]</scope>
    <source>
        <strain evidence="2">CG10_big_fil_rev_8_21_14_0_10_45_14</strain>
    </source>
</reference>
<protein>
    <submittedName>
        <fullName evidence="2">Cell filamentation protein Fic</fullName>
    </submittedName>
</protein>
<dbReference type="PROSITE" id="PS51750">
    <property type="entry name" value="BRO_N"/>
    <property type="match status" value="1"/>
</dbReference>
<dbReference type="InterPro" id="IPR003497">
    <property type="entry name" value="BRO_N_domain"/>
</dbReference>
<feature type="domain" description="Bro-N" evidence="1">
    <location>
        <begin position="10"/>
        <end position="133"/>
    </location>
</feature>
<proteinExistence type="predicted"/>
<dbReference type="PANTHER" id="PTHR35810">
    <property type="entry name" value="CYTOPLASMIC PROTEIN-RELATED"/>
    <property type="match status" value="1"/>
</dbReference>
<organism evidence="2 3">
    <name type="scientific">Candidatus Vogelbacteria bacterium CG10_big_fil_rev_8_21_14_0_10_45_14</name>
    <dbReference type="NCBI Taxonomy" id="1975042"/>
    <lineage>
        <taxon>Bacteria</taxon>
        <taxon>Candidatus Vogeliibacteriota</taxon>
    </lineage>
</organism>
<evidence type="ECO:0000313" key="2">
    <source>
        <dbReference type="EMBL" id="PIR46502.1"/>
    </source>
</evidence>
<dbReference type="EMBL" id="PCYL01000040">
    <property type="protein sequence ID" value="PIR46502.1"/>
    <property type="molecule type" value="Genomic_DNA"/>
</dbReference>